<sequence>MFQIINWLCYICVSFLVLEIMVYLCKDVIKVSKSNKKGKTKNIGNTRFKNNNHIYSNKIAK</sequence>
<evidence type="ECO:0000313" key="2">
    <source>
        <dbReference type="EMBL" id="MBC5998258.1"/>
    </source>
</evidence>
<dbReference type="EMBL" id="JACRWE010000012">
    <property type="protein sequence ID" value="MBC5998258.1"/>
    <property type="molecule type" value="Genomic_DNA"/>
</dbReference>
<keyword evidence="1" id="KW-1133">Transmembrane helix</keyword>
<evidence type="ECO:0000313" key="3">
    <source>
        <dbReference type="Proteomes" id="UP000609849"/>
    </source>
</evidence>
<feature type="transmembrane region" description="Helical" evidence="1">
    <location>
        <begin position="7"/>
        <end position="24"/>
    </location>
</feature>
<evidence type="ECO:0000256" key="1">
    <source>
        <dbReference type="SAM" id="Phobius"/>
    </source>
</evidence>
<dbReference type="RefSeq" id="WP_153972860.1">
    <property type="nucleotide sequence ID" value="NZ_JACRWE010000012.1"/>
</dbReference>
<keyword evidence="1" id="KW-0472">Membrane</keyword>
<comment type="caution">
    <text evidence="2">The sequence shown here is derived from an EMBL/GenBank/DDBJ whole genome shotgun (WGS) entry which is preliminary data.</text>
</comment>
<reference evidence="2 3" key="1">
    <citation type="submission" date="2020-08" db="EMBL/GenBank/DDBJ databases">
        <authorList>
            <person name="Liu C."/>
            <person name="Sun Q."/>
        </authorList>
    </citation>
    <scope>NUCLEOTIDE SEQUENCE [LARGE SCALE GENOMIC DNA]</scope>
    <source>
        <strain evidence="2 3">NSJ-18</strain>
    </source>
</reference>
<organism evidence="2 3">
    <name type="scientific">Romboutsia faecis</name>
    <dbReference type="NCBI Taxonomy" id="2764597"/>
    <lineage>
        <taxon>Bacteria</taxon>
        <taxon>Bacillati</taxon>
        <taxon>Bacillota</taxon>
        <taxon>Clostridia</taxon>
        <taxon>Peptostreptococcales</taxon>
        <taxon>Peptostreptococcaceae</taxon>
        <taxon>Romboutsia</taxon>
    </lineage>
</organism>
<keyword evidence="1" id="KW-0812">Transmembrane</keyword>
<protein>
    <recommendedName>
        <fullName evidence="4">ATP synthase F0 subunit 8</fullName>
    </recommendedName>
</protein>
<proteinExistence type="predicted"/>
<evidence type="ECO:0008006" key="4">
    <source>
        <dbReference type="Google" id="ProtNLM"/>
    </source>
</evidence>
<dbReference type="Proteomes" id="UP000609849">
    <property type="component" value="Unassembled WGS sequence"/>
</dbReference>
<gene>
    <name evidence="2" type="ORF">H8923_16005</name>
</gene>
<accession>A0ABR7JU14</accession>
<keyword evidence="3" id="KW-1185">Reference proteome</keyword>
<name>A0ABR7JU14_9FIRM</name>